<evidence type="ECO:0000256" key="1">
    <source>
        <dbReference type="SAM" id="MobiDB-lite"/>
    </source>
</evidence>
<evidence type="ECO:0000313" key="2">
    <source>
        <dbReference type="EMBL" id="VCU09131.1"/>
    </source>
</evidence>
<feature type="region of interest" description="Disordered" evidence="1">
    <location>
        <begin position="1"/>
        <end position="59"/>
    </location>
</feature>
<comment type="caution">
    <text evidence="2">The sequence shown here is derived from an EMBL/GenBank/DDBJ whole genome shotgun (WGS) entry which is preliminary data.</text>
</comment>
<accession>A0A3S4BWH1</accession>
<evidence type="ECO:0000313" key="3">
    <source>
        <dbReference type="Proteomes" id="UP000289200"/>
    </source>
</evidence>
<sequence>MSGRDRDSVADVTHAGTSPTDALTDARVSTDATPPGATLVDAMPGAGQGVPGRRARRRRNRQIAMREESRMACTESRVLIDGAAERVISSDEACATHHEQVAKSRDTIAQTRALIRRLDER</sequence>
<protein>
    <submittedName>
        <fullName evidence="2">Uncharacterized protein</fullName>
    </submittedName>
</protein>
<dbReference type="AlphaFoldDB" id="A0A3S4BWH1"/>
<dbReference type="EMBL" id="UWOC01000141">
    <property type="protein sequence ID" value="VCU09131.1"/>
    <property type="molecule type" value="Genomic_DNA"/>
</dbReference>
<reference evidence="3" key="1">
    <citation type="submission" date="2018-10" db="EMBL/GenBank/DDBJ databases">
        <authorList>
            <person name="Peiro R."/>
            <person name="Begona"/>
            <person name="Cbmso G."/>
            <person name="Lopez M."/>
            <person name="Gonzalez S."/>
            <person name="Sacristan E."/>
            <person name="Castillo E."/>
        </authorList>
    </citation>
    <scope>NUCLEOTIDE SEQUENCE [LARGE SCALE GENOMIC DNA]</scope>
</reference>
<gene>
    <name evidence="2" type="ORF">RHODGE_RHODGE_02304</name>
</gene>
<name>A0A3S4BWH1_9BRAD</name>
<dbReference type="Proteomes" id="UP000289200">
    <property type="component" value="Unassembled WGS sequence"/>
</dbReference>
<keyword evidence="3" id="KW-1185">Reference proteome</keyword>
<proteinExistence type="predicted"/>
<organism evidence="2 3">
    <name type="scientific">Rhodoplanes serenus</name>
    <dbReference type="NCBI Taxonomy" id="200615"/>
    <lineage>
        <taxon>Bacteria</taxon>
        <taxon>Pseudomonadati</taxon>
        <taxon>Pseudomonadota</taxon>
        <taxon>Alphaproteobacteria</taxon>
        <taxon>Hyphomicrobiales</taxon>
        <taxon>Nitrobacteraceae</taxon>
        <taxon>Rhodoplanes</taxon>
    </lineage>
</organism>